<dbReference type="Proteomes" id="UP001530377">
    <property type="component" value="Unassembled WGS sequence"/>
</dbReference>
<dbReference type="Gene3D" id="3.90.226.10">
    <property type="entry name" value="2-enoyl-CoA Hydratase, Chain A, domain 1"/>
    <property type="match status" value="1"/>
</dbReference>
<dbReference type="SUPFAM" id="SSF52096">
    <property type="entry name" value="ClpP/crotonase"/>
    <property type="match status" value="1"/>
</dbReference>
<comment type="caution">
    <text evidence="2">The sequence shown here is derived from an EMBL/GenBank/DDBJ whole genome shotgun (WGS) entry which is preliminary data.</text>
</comment>
<dbReference type="InterPro" id="IPR029045">
    <property type="entry name" value="ClpP/crotonase-like_dom_sf"/>
</dbReference>
<feature type="chain" id="PRO_5044836573" evidence="1">
    <location>
        <begin position="18"/>
        <end position="68"/>
    </location>
</feature>
<feature type="signal peptide" evidence="1">
    <location>
        <begin position="1"/>
        <end position="17"/>
    </location>
</feature>
<protein>
    <submittedName>
        <fullName evidence="2">Uncharacterized protein</fullName>
    </submittedName>
</protein>
<keyword evidence="1" id="KW-0732">Signal</keyword>
<evidence type="ECO:0000313" key="2">
    <source>
        <dbReference type="EMBL" id="KAL3826253.1"/>
    </source>
</evidence>
<evidence type="ECO:0000256" key="1">
    <source>
        <dbReference type="SAM" id="SignalP"/>
    </source>
</evidence>
<keyword evidence="3" id="KW-1185">Reference proteome</keyword>
<dbReference type="EMBL" id="JALLPB020000025">
    <property type="protein sequence ID" value="KAL3826253.1"/>
    <property type="molecule type" value="Genomic_DNA"/>
</dbReference>
<sequence>MHMLLTGNLISVDVALAYKLLKSVVSPSSLEGETYKLTKKISNKSNFMVWLRKEMSYEQLKYDDLKDA</sequence>
<gene>
    <name evidence="2" type="ORF">ACHAXA_006281</name>
</gene>
<evidence type="ECO:0000313" key="3">
    <source>
        <dbReference type="Proteomes" id="UP001530377"/>
    </source>
</evidence>
<name>A0ABD3SP50_9STRA</name>
<proteinExistence type="predicted"/>
<dbReference type="AlphaFoldDB" id="A0ABD3SP50"/>
<reference evidence="2 3" key="1">
    <citation type="submission" date="2024-10" db="EMBL/GenBank/DDBJ databases">
        <title>Updated reference genomes for cyclostephanoid diatoms.</title>
        <authorList>
            <person name="Roberts W.R."/>
            <person name="Alverson A.J."/>
        </authorList>
    </citation>
    <scope>NUCLEOTIDE SEQUENCE [LARGE SCALE GENOMIC DNA]</scope>
    <source>
        <strain evidence="2 3">AJA228-03</strain>
    </source>
</reference>
<accession>A0ABD3SP50</accession>
<organism evidence="2 3">
    <name type="scientific">Cyclostephanos tholiformis</name>
    <dbReference type="NCBI Taxonomy" id="382380"/>
    <lineage>
        <taxon>Eukaryota</taxon>
        <taxon>Sar</taxon>
        <taxon>Stramenopiles</taxon>
        <taxon>Ochrophyta</taxon>
        <taxon>Bacillariophyta</taxon>
        <taxon>Coscinodiscophyceae</taxon>
        <taxon>Thalassiosirophycidae</taxon>
        <taxon>Stephanodiscales</taxon>
        <taxon>Stephanodiscaceae</taxon>
        <taxon>Cyclostephanos</taxon>
    </lineage>
</organism>